<evidence type="ECO:0000313" key="1">
    <source>
        <dbReference type="EMBL" id="HBK54328.1"/>
    </source>
</evidence>
<dbReference type="AlphaFoldDB" id="A0A354YYA9"/>
<reference evidence="1 2" key="1">
    <citation type="journal article" date="2018" name="Nat. Biotechnol.">
        <title>A standardized bacterial taxonomy based on genome phylogeny substantially revises the tree of life.</title>
        <authorList>
            <person name="Parks D.H."/>
            <person name="Chuvochina M."/>
            <person name="Waite D.W."/>
            <person name="Rinke C."/>
            <person name="Skarshewski A."/>
            <person name="Chaumeil P.A."/>
            <person name="Hugenholtz P."/>
        </authorList>
    </citation>
    <scope>NUCLEOTIDE SEQUENCE [LARGE SCALE GENOMIC DNA]</scope>
    <source>
        <strain evidence="1">UBA10948</strain>
    </source>
</reference>
<organism evidence="1 2">
    <name type="scientific">Syntrophomonas wolfei</name>
    <dbReference type="NCBI Taxonomy" id="863"/>
    <lineage>
        <taxon>Bacteria</taxon>
        <taxon>Bacillati</taxon>
        <taxon>Bacillota</taxon>
        <taxon>Clostridia</taxon>
        <taxon>Eubacteriales</taxon>
        <taxon>Syntrophomonadaceae</taxon>
        <taxon>Syntrophomonas</taxon>
    </lineage>
</organism>
<sequence>NNIANRLLGQQVDFPSFEEDSLWGKIRNLGRNLFSKE</sequence>
<dbReference type="EMBL" id="DNZF01000223">
    <property type="protein sequence ID" value="HBK54328.1"/>
    <property type="molecule type" value="Genomic_DNA"/>
</dbReference>
<gene>
    <name evidence="1" type="ORF">DDZ44_10360</name>
</gene>
<protein>
    <submittedName>
        <fullName evidence="1">Septum site-determining protein MinD</fullName>
    </submittedName>
</protein>
<comment type="caution">
    <text evidence="1">The sequence shown here is derived from an EMBL/GenBank/DDBJ whole genome shotgun (WGS) entry which is preliminary data.</text>
</comment>
<proteinExistence type="predicted"/>
<feature type="non-terminal residue" evidence="1">
    <location>
        <position position="1"/>
    </location>
</feature>
<accession>A0A354YYA9</accession>
<evidence type="ECO:0000313" key="2">
    <source>
        <dbReference type="Proteomes" id="UP000263273"/>
    </source>
</evidence>
<dbReference type="Proteomes" id="UP000263273">
    <property type="component" value="Unassembled WGS sequence"/>
</dbReference>
<name>A0A354YYA9_9FIRM</name>